<dbReference type="PANTHER" id="PTHR36180">
    <property type="entry name" value="DNA-BINDING PROTEIN-RELATED-RELATED"/>
    <property type="match status" value="1"/>
</dbReference>
<dbReference type="Proteomes" id="UP000184082">
    <property type="component" value="Unassembled WGS sequence"/>
</dbReference>
<dbReference type="AlphaFoldDB" id="A0A1M6RH22"/>
<protein>
    <submittedName>
        <fullName evidence="3">Prophage antirepressor</fullName>
    </submittedName>
</protein>
<evidence type="ECO:0000259" key="2">
    <source>
        <dbReference type="PROSITE" id="PS51750"/>
    </source>
</evidence>
<dbReference type="PROSITE" id="PS51750">
    <property type="entry name" value="BRO_N"/>
    <property type="match status" value="1"/>
</dbReference>
<dbReference type="Pfam" id="PF02498">
    <property type="entry name" value="Bro-N"/>
    <property type="match status" value="1"/>
</dbReference>
<dbReference type="SMART" id="SM01040">
    <property type="entry name" value="Bro-N"/>
    <property type="match status" value="1"/>
</dbReference>
<evidence type="ECO:0000313" key="4">
    <source>
        <dbReference type="Proteomes" id="UP000184082"/>
    </source>
</evidence>
<dbReference type="InterPro" id="IPR003497">
    <property type="entry name" value="BRO_N_domain"/>
</dbReference>
<gene>
    <name evidence="3" type="ORF">SAMN02745883_01793</name>
</gene>
<feature type="domain" description="Bro-N" evidence="2">
    <location>
        <begin position="1"/>
        <end position="115"/>
    </location>
</feature>
<sequence>MNQLKIFKNTEFGELNILVIEDKEYFPATECARMLGYSNPHKAVINHCRYLTKREVPHPQNINKKIEMNFIPEGDLYRLIVGASSQSKNKEVKEKAERFEKWIFDEVLPSIRKHGIYAADKVIEEMLNNPDTMIKTLQALKEERKKIQELTEKVEEQDKKLQLFRNLQRLNEMLRASDIGMYYGITAKEFNRIMQDAGVIKKVDNNFYGRNSYYVMTAKYSHTRYCQVITDTLKNGMKIKTNVWLPESLEFIDSIMQEYGYKVDI</sequence>
<accession>A0A1M6RH22</accession>
<keyword evidence="4" id="KW-1185">Reference proteome</keyword>
<proteinExistence type="predicted"/>
<dbReference type="STRING" id="1121266.SAMN02745883_01793"/>
<evidence type="ECO:0000313" key="3">
    <source>
        <dbReference type="EMBL" id="SHK31742.1"/>
    </source>
</evidence>
<dbReference type="RefSeq" id="WP_072967737.1">
    <property type="nucleotide sequence ID" value="NZ_FRAJ01000014.1"/>
</dbReference>
<organism evidence="3 4">
    <name type="scientific">Caminicella sporogenes DSM 14501</name>
    <dbReference type="NCBI Taxonomy" id="1121266"/>
    <lineage>
        <taxon>Bacteria</taxon>
        <taxon>Bacillati</taxon>
        <taxon>Bacillota</taxon>
        <taxon>Clostridia</taxon>
        <taxon>Peptostreptococcales</taxon>
        <taxon>Caminicellaceae</taxon>
        <taxon>Caminicella</taxon>
    </lineage>
</organism>
<name>A0A1M6RH22_9FIRM</name>
<evidence type="ECO:0000256" key="1">
    <source>
        <dbReference type="SAM" id="Coils"/>
    </source>
</evidence>
<reference evidence="3 4" key="1">
    <citation type="submission" date="2016-11" db="EMBL/GenBank/DDBJ databases">
        <authorList>
            <person name="Jaros S."/>
            <person name="Januszkiewicz K."/>
            <person name="Wedrychowicz H."/>
        </authorList>
    </citation>
    <scope>NUCLEOTIDE SEQUENCE [LARGE SCALE GENOMIC DNA]</scope>
    <source>
        <strain evidence="3 4">DSM 14501</strain>
    </source>
</reference>
<keyword evidence="1" id="KW-0175">Coiled coil</keyword>
<dbReference type="PANTHER" id="PTHR36180:SF2">
    <property type="entry name" value="BRO FAMILY PROTEIN"/>
    <property type="match status" value="1"/>
</dbReference>
<dbReference type="EMBL" id="FRAJ01000014">
    <property type="protein sequence ID" value="SHK31742.1"/>
    <property type="molecule type" value="Genomic_DNA"/>
</dbReference>
<feature type="coiled-coil region" evidence="1">
    <location>
        <begin position="133"/>
        <end position="167"/>
    </location>
</feature>